<keyword evidence="6 7" id="KW-1015">Disulfide bond</keyword>
<feature type="domain" description="C-type lectin" evidence="10">
    <location>
        <begin position="632"/>
        <end position="725"/>
    </location>
</feature>
<dbReference type="SUPFAM" id="SSF56436">
    <property type="entry name" value="C-type lectin-like"/>
    <property type="match status" value="1"/>
</dbReference>
<feature type="non-terminal residue" evidence="11">
    <location>
        <position position="1016"/>
    </location>
</feature>
<dbReference type="Pfam" id="PF00059">
    <property type="entry name" value="Lectin_C"/>
    <property type="match status" value="1"/>
</dbReference>
<reference evidence="11 12" key="1">
    <citation type="journal article" date="2023" name="Sci. Data">
        <title>Genome assembly of the Korean intertidal mud-creeper Batillaria attramentaria.</title>
        <authorList>
            <person name="Patra A.K."/>
            <person name="Ho P.T."/>
            <person name="Jun S."/>
            <person name="Lee S.J."/>
            <person name="Kim Y."/>
            <person name="Won Y.J."/>
        </authorList>
    </citation>
    <scope>NUCLEOTIDE SEQUENCE [LARGE SCALE GENOMIC DNA]</scope>
    <source>
        <strain evidence="11">Wonlab-2016</strain>
    </source>
</reference>
<evidence type="ECO:0000256" key="7">
    <source>
        <dbReference type="PROSITE-ProRule" id="PRU00124"/>
    </source>
</evidence>
<proteinExistence type="predicted"/>
<comment type="caution">
    <text evidence="11">The sequence shown here is derived from an EMBL/GenBank/DDBJ whole genome shotgun (WGS) entry which is preliminary data.</text>
</comment>
<dbReference type="GO" id="GO:0016192">
    <property type="term" value="P:vesicle-mediated transport"/>
    <property type="evidence" value="ECO:0007669"/>
    <property type="project" value="UniProtKB-ARBA"/>
</dbReference>
<feature type="chain" id="PRO_5044807784" description="C-type lectin domain-containing protein" evidence="9">
    <location>
        <begin position="23"/>
        <end position="1016"/>
    </location>
</feature>
<dbReference type="InterPro" id="IPR050685">
    <property type="entry name" value="LDLR"/>
</dbReference>
<dbReference type="EMBL" id="JACVVK020000191">
    <property type="protein sequence ID" value="KAK7485640.1"/>
    <property type="molecule type" value="Genomic_DNA"/>
</dbReference>
<dbReference type="AlphaFoldDB" id="A0ABD0KEU3"/>
<dbReference type="InterPro" id="IPR016187">
    <property type="entry name" value="CTDL_fold"/>
</dbReference>
<comment type="subcellular location">
    <subcellularLocation>
        <location evidence="1">Membrane</location>
        <topology evidence="1">Single-pass membrane protein</topology>
    </subcellularLocation>
</comment>
<keyword evidence="12" id="KW-1185">Reference proteome</keyword>
<dbReference type="CDD" id="cd00112">
    <property type="entry name" value="LDLa"/>
    <property type="match status" value="3"/>
</dbReference>
<dbReference type="InterPro" id="IPR036055">
    <property type="entry name" value="LDL_receptor-like_sf"/>
</dbReference>
<evidence type="ECO:0000313" key="12">
    <source>
        <dbReference type="Proteomes" id="UP001519460"/>
    </source>
</evidence>
<dbReference type="InterPro" id="IPR002172">
    <property type="entry name" value="LDrepeatLR_classA_rpt"/>
</dbReference>
<evidence type="ECO:0000259" key="10">
    <source>
        <dbReference type="PROSITE" id="PS50041"/>
    </source>
</evidence>
<keyword evidence="4" id="KW-1133">Transmembrane helix</keyword>
<keyword evidence="9" id="KW-0732">Signal</keyword>
<feature type="signal peptide" evidence="9">
    <location>
        <begin position="1"/>
        <end position="22"/>
    </location>
</feature>
<evidence type="ECO:0000256" key="8">
    <source>
        <dbReference type="SAM" id="MobiDB-lite"/>
    </source>
</evidence>
<dbReference type="GO" id="GO:0016020">
    <property type="term" value="C:membrane"/>
    <property type="evidence" value="ECO:0007669"/>
    <property type="project" value="UniProtKB-SubCell"/>
</dbReference>
<evidence type="ECO:0000256" key="4">
    <source>
        <dbReference type="ARBA" id="ARBA00022989"/>
    </source>
</evidence>
<dbReference type="InterPro" id="IPR001304">
    <property type="entry name" value="C-type_lectin-like"/>
</dbReference>
<evidence type="ECO:0000256" key="9">
    <source>
        <dbReference type="SAM" id="SignalP"/>
    </source>
</evidence>
<dbReference type="InterPro" id="IPR016186">
    <property type="entry name" value="C-type_lectin-like/link_sf"/>
</dbReference>
<dbReference type="Gene3D" id="3.10.100.10">
    <property type="entry name" value="Mannose-Binding Protein A, subunit A"/>
    <property type="match status" value="1"/>
</dbReference>
<comment type="caution">
    <text evidence="7">Lacks conserved residue(s) required for the propagation of feature annotation.</text>
</comment>
<dbReference type="SUPFAM" id="SSF57424">
    <property type="entry name" value="LDL receptor-like module"/>
    <property type="match status" value="1"/>
</dbReference>
<evidence type="ECO:0000256" key="5">
    <source>
        <dbReference type="ARBA" id="ARBA00023136"/>
    </source>
</evidence>
<feature type="compositionally biased region" description="Basic and acidic residues" evidence="8">
    <location>
        <begin position="86"/>
        <end position="107"/>
    </location>
</feature>
<dbReference type="PROSITE" id="PS50041">
    <property type="entry name" value="C_TYPE_LECTIN_2"/>
    <property type="match status" value="1"/>
</dbReference>
<evidence type="ECO:0000313" key="11">
    <source>
        <dbReference type="EMBL" id="KAK7485640.1"/>
    </source>
</evidence>
<evidence type="ECO:0000256" key="1">
    <source>
        <dbReference type="ARBA" id="ARBA00004167"/>
    </source>
</evidence>
<dbReference type="Pfam" id="PF00057">
    <property type="entry name" value="Ldl_recept_a"/>
    <property type="match status" value="1"/>
</dbReference>
<organism evidence="11 12">
    <name type="scientific">Batillaria attramentaria</name>
    <dbReference type="NCBI Taxonomy" id="370345"/>
    <lineage>
        <taxon>Eukaryota</taxon>
        <taxon>Metazoa</taxon>
        <taxon>Spiralia</taxon>
        <taxon>Lophotrochozoa</taxon>
        <taxon>Mollusca</taxon>
        <taxon>Gastropoda</taxon>
        <taxon>Caenogastropoda</taxon>
        <taxon>Sorbeoconcha</taxon>
        <taxon>Cerithioidea</taxon>
        <taxon>Batillariidae</taxon>
        <taxon>Batillaria</taxon>
    </lineage>
</organism>
<evidence type="ECO:0000256" key="3">
    <source>
        <dbReference type="ARBA" id="ARBA00022737"/>
    </source>
</evidence>
<feature type="region of interest" description="Disordered" evidence="8">
    <location>
        <begin position="75"/>
        <end position="117"/>
    </location>
</feature>
<sequence length="1016" mass="114525">MATEERLAIYIIVVLFLSSVRCPTVDRTHNNIQHSQLDSAVVNEYDDVKTDCIQETLDSGTTTPGSVQSVTQWPVHYHPDMSTGPGHEKQQSEDELKKTLKPQRTETADENFTRSQLLSRKTRDNETVFIDLEDSPGANTEKRIQEKKFKTKGMSISTWSPVYTQTNVMFSEAITQLDPTTMNTYQALFSTGEDRHVTGVTVQSKITTGTAALNTTHPWKSNIGDVNQSQWTINDKLESTRMVLGSRSSETSIADDAVTKTSPSDVTSTEVPVEPHQTRFSTTEDVRTENKVSVSQRTTSWKASSFETHTHVRNLNLTSINISSCFRQEKYLHFHTSEGFISYNYNDVDNNLNSSQFFLASRFCNLILHVPSGLVVHFQLIQIRSTLAFVDISDLFTGLSVAMLNVEDELLTKQDVYSFNRSVRITVNSQKIGLSGLYFQFRFTSVPFLERPHLELETVDGGAYTQTPGWDGKSRYPENMRQRSSYPIGADLSVMISFDAYDLNPSDYLDIRFDGRCPDNLKYYTRFTPDMAKPPTFLMCRNSSGVNFTMTVTFSSYAYTRGHFTGFRMLVLVLSHRAVPERLPGDKWNCSRWFWTFRRHFRCDFRQDCVNGEDERDCSYKNHTCGEGWVLLEGKCYLYVRDKQRLSWNDASAACHDRGGYLASLNTPDEYLAVVRFLAARSDGDVYIGLQSPSPILPQIYKSAPRWSDGTIAYFAFVVVSHDRPFCAYYAKLSQYGKLVPNFVECWYQHTQCYLCELKTVAGNSTKPDREESGIVISTPTLWMSSSTVPYTQCPTGHVTHDFLACDVQSACWSRDDLSESCLAPLFTCTNSFERVHYTFVCDYRPDCSDASDENFCVVPPCRMTEFSCGNKQVPITPLHEVQTLPSLLSLDVSRIPSPELNVHMSGSGVDRVQAEGCVPHEQECDGVEQCVNGADEKQCSGKSDLAVTDITPPASIDFVSGNPRVTMTPLHEVQTLPSLLSLDVSRIPSPELNVHFVHMFPNLETLNMSGSGVER</sequence>
<protein>
    <recommendedName>
        <fullName evidence="10">C-type lectin domain-containing protein</fullName>
    </recommendedName>
</protein>
<feature type="disulfide bond" evidence="7">
    <location>
        <begin position="842"/>
        <end position="857"/>
    </location>
</feature>
<dbReference type="PRINTS" id="PR00261">
    <property type="entry name" value="LDLRECEPTOR"/>
</dbReference>
<dbReference type="PROSITE" id="PS50068">
    <property type="entry name" value="LDLRA_2"/>
    <property type="match status" value="2"/>
</dbReference>
<evidence type="ECO:0000256" key="6">
    <source>
        <dbReference type="ARBA" id="ARBA00023157"/>
    </source>
</evidence>
<gene>
    <name evidence="11" type="ORF">BaRGS_00023089</name>
</gene>
<dbReference type="SMART" id="SM00192">
    <property type="entry name" value="LDLa"/>
    <property type="match status" value="3"/>
</dbReference>
<feature type="disulfide bond" evidence="7">
    <location>
        <begin position="925"/>
        <end position="940"/>
    </location>
</feature>
<name>A0ABD0KEU3_9CAEN</name>
<accession>A0ABD0KEU3</accession>
<keyword evidence="3" id="KW-0677">Repeat</keyword>
<evidence type="ECO:0000256" key="2">
    <source>
        <dbReference type="ARBA" id="ARBA00022692"/>
    </source>
</evidence>
<keyword evidence="5" id="KW-0472">Membrane</keyword>
<dbReference type="SMART" id="SM00034">
    <property type="entry name" value="CLECT"/>
    <property type="match status" value="1"/>
</dbReference>
<keyword evidence="2" id="KW-0812">Transmembrane</keyword>
<dbReference type="PANTHER" id="PTHR24270">
    <property type="entry name" value="LOW-DENSITY LIPOPROTEIN RECEPTOR-RELATED"/>
    <property type="match status" value="1"/>
</dbReference>
<dbReference type="Proteomes" id="UP001519460">
    <property type="component" value="Unassembled WGS sequence"/>
</dbReference>
<dbReference type="Gene3D" id="4.10.400.10">
    <property type="entry name" value="Low-density Lipoprotein Receptor"/>
    <property type="match status" value="2"/>
</dbReference>